<dbReference type="GO" id="GO:0008270">
    <property type="term" value="F:zinc ion binding"/>
    <property type="evidence" value="ECO:0007669"/>
    <property type="project" value="InterPro"/>
</dbReference>
<dbReference type="Gene3D" id="4.10.240.10">
    <property type="entry name" value="Zn(2)-C6 fungal-type DNA-binding domain"/>
    <property type="match status" value="1"/>
</dbReference>
<keyword evidence="4" id="KW-1185">Reference proteome</keyword>
<feature type="compositionally biased region" description="Pro residues" evidence="1">
    <location>
        <begin position="90"/>
        <end position="99"/>
    </location>
</feature>
<accession>A0A9P7GJT3</accession>
<dbReference type="Pfam" id="PF00172">
    <property type="entry name" value="Zn_clus"/>
    <property type="match status" value="1"/>
</dbReference>
<dbReference type="Proteomes" id="UP000775547">
    <property type="component" value="Unassembled WGS sequence"/>
</dbReference>
<dbReference type="EMBL" id="JABCKV010000002">
    <property type="protein sequence ID" value="KAG5648610.1"/>
    <property type="molecule type" value="Genomic_DNA"/>
</dbReference>
<organism evidence="3 4">
    <name type="scientific">Asterophora parasitica</name>
    <dbReference type="NCBI Taxonomy" id="117018"/>
    <lineage>
        <taxon>Eukaryota</taxon>
        <taxon>Fungi</taxon>
        <taxon>Dikarya</taxon>
        <taxon>Basidiomycota</taxon>
        <taxon>Agaricomycotina</taxon>
        <taxon>Agaricomycetes</taxon>
        <taxon>Agaricomycetidae</taxon>
        <taxon>Agaricales</taxon>
        <taxon>Tricholomatineae</taxon>
        <taxon>Lyophyllaceae</taxon>
        <taxon>Asterophora</taxon>
    </lineage>
</organism>
<name>A0A9P7GJT3_9AGAR</name>
<proteinExistence type="predicted"/>
<feature type="compositionally biased region" description="Acidic residues" evidence="1">
    <location>
        <begin position="106"/>
        <end position="118"/>
    </location>
</feature>
<gene>
    <name evidence="3" type="ORF">DXG03_003221</name>
</gene>
<dbReference type="CDD" id="cd00067">
    <property type="entry name" value="GAL4"/>
    <property type="match status" value="1"/>
</dbReference>
<dbReference type="SUPFAM" id="SSF57701">
    <property type="entry name" value="Zn2/Cys6 DNA-binding domain"/>
    <property type="match status" value="1"/>
</dbReference>
<feature type="domain" description="Zn(2)-C6 fungal-type" evidence="2">
    <location>
        <begin position="20"/>
        <end position="33"/>
    </location>
</feature>
<evidence type="ECO:0000313" key="4">
    <source>
        <dbReference type="Proteomes" id="UP000775547"/>
    </source>
</evidence>
<sequence length="157" mass="17566">MPPPASDGPGASKKRRLPGACDICRRRKIKCDSVHAYSPQKFYLGQRYIRQLEKRVATLEEALKSSPQDNSDATRDSSPQSNLPPSGLLYPPPRPPQGSPPSDSVTDNEEDDDDDDLGYIELTQHFNQMELETLEGRFFGPSRYLARLAVESSLLKF</sequence>
<dbReference type="InterPro" id="IPR001138">
    <property type="entry name" value="Zn2Cys6_DnaBD"/>
</dbReference>
<feature type="region of interest" description="Disordered" evidence="1">
    <location>
        <begin position="60"/>
        <end position="119"/>
    </location>
</feature>
<reference evidence="3" key="2">
    <citation type="submission" date="2021-10" db="EMBL/GenBank/DDBJ databases">
        <title>Phylogenomics reveals ancestral predisposition of the termite-cultivated fungus Termitomyces towards a domesticated lifestyle.</title>
        <authorList>
            <person name="Auxier B."/>
            <person name="Grum-Grzhimaylo A."/>
            <person name="Cardenas M.E."/>
            <person name="Lodge J.D."/>
            <person name="Laessoe T."/>
            <person name="Pedersen O."/>
            <person name="Smith M.E."/>
            <person name="Kuyper T.W."/>
            <person name="Franco-Molano E.A."/>
            <person name="Baroni T.J."/>
            <person name="Aanen D.K."/>
        </authorList>
    </citation>
    <scope>NUCLEOTIDE SEQUENCE</scope>
    <source>
        <strain evidence="3">AP01</strain>
        <tissue evidence="3">Mycelium</tissue>
    </source>
</reference>
<dbReference type="OrthoDB" id="39175at2759"/>
<feature type="compositionally biased region" description="Polar residues" evidence="1">
    <location>
        <begin position="65"/>
        <end position="81"/>
    </location>
</feature>
<reference evidence="3" key="1">
    <citation type="submission" date="2020-07" db="EMBL/GenBank/DDBJ databases">
        <authorList>
            <person name="Nieuwenhuis M."/>
            <person name="Van De Peppel L.J.J."/>
        </authorList>
    </citation>
    <scope>NUCLEOTIDE SEQUENCE</scope>
    <source>
        <strain evidence="3">AP01</strain>
        <tissue evidence="3">Mycelium</tissue>
    </source>
</reference>
<dbReference type="GO" id="GO:0000981">
    <property type="term" value="F:DNA-binding transcription factor activity, RNA polymerase II-specific"/>
    <property type="evidence" value="ECO:0007669"/>
    <property type="project" value="InterPro"/>
</dbReference>
<comment type="caution">
    <text evidence="3">The sequence shown here is derived from an EMBL/GenBank/DDBJ whole genome shotgun (WGS) entry which is preliminary data.</text>
</comment>
<protein>
    <recommendedName>
        <fullName evidence="2">Zn(2)-C6 fungal-type domain-containing protein</fullName>
    </recommendedName>
</protein>
<dbReference type="AlphaFoldDB" id="A0A9P7GJT3"/>
<evidence type="ECO:0000313" key="3">
    <source>
        <dbReference type="EMBL" id="KAG5648610.1"/>
    </source>
</evidence>
<evidence type="ECO:0000256" key="1">
    <source>
        <dbReference type="SAM" id="MobiDB-lite"/>
    </source>
</evidence>
<evidence type="ECO:0000259" key="2">
    <source>
        <dbReference type="Pfam" id="PF00172"/>
    </source>
</evidence>
<dbReference type="InterPro" id="IPR036864">
    <property type="entry name" value="Zn2-C6_fun-type_DNA-bd_sf"/>
</dbReference>